<dbReference type="Proteomes" id="UP000061489">
    <property type="component" value="Chromosome"/>
</dbReference>
<feature type="region of interest" description="Disordered" evidence="1">
    <location>
        <begin position="121"/>
        <end position="154"/>
    </location>
</feature>
<evidence type="ECO:0000313" key="4">
    <source>
        <dbReference type="EMBL" id="AHI27908.1"/>
    </source>
</evidence>
<keyword evidence="5" id="KW-1185">Reference proteome</keyword>
<dbReference type="SUPFAM" id="SSF47090">
    <property type="entry name" value="PGBD-like"/>
    <property type="match status" value="1"/>
</dbReference>
<dbReference type="InterPro" id="IPR036365">
    <property type="entry name" value="PGBD-like_sf"/>
</dbReference>
<dbReference type="RefSeq" id="WP_041338555.1">
    <property type="nucleotide sequence ID" value="NZ_CP007151.1"/>
</dbReference>
<dbReference type="AlphaFoldDB" id="W5YN74"/>
<feature type="chain" id="PRO_5004875491" evidence="2">
    <location>
        <begin position="28"/>
        <end position="176"/>
    </location>
</feature>
<gene>
    <name evidence="4" type="ORF">AU14_02385</name>
</gene>
<dbReference type="Gene3D" id="1.10.101.10">
    <property type="entry name" value="PGBD-like superfamily/PGBD"/>
    <property type="match status" value="1"/>
</dbReference>
<protein>
    <submittedName>
        <fullName evidence="4">Peptidoglycan-binding protein</fullName>
    </submittedName>
</protein>
<dbReference type="InterPro" id="IPR002477">
    <property type="entry name" value="Peptidoglycan-bd-like"/>
</dbReference>
<dbReference type="EMBL" id="CP007151">
    <property type="protein sequence ID" value="AHI27908.1"/>
    <property type="molecule type" value="Genomic_DNA"/>
</dbReference>
<dbReference type="InterPro" id="IPR036366">
    <property type="entry name" value="PGBDSf"/>
</dbReference>
<proteinExistence type="predicted"/>
<evidence type="ECO:0000313" key="5">
    <source>
        <dbReference type="Proteomes" id="UP000061489"/>
    </source>
</evidence>
<sequence>MNSAKLSIVSKGLFLSAALAASSHAQAQTDSVNVIFAAENALYGAGYNVGRADGWMDKALQQAVRDYQARNGALKVSGSLDAETLSALGVSHGSGRAVSGNVVASKTDALAALGISETRTKLRPRHRPNPRLNLSAVCNPSHRFNPRAGPANRQNLLLRKRLPKWPPKPALPRQPK</sequence>
<dbReference type="HOGENOM" id="CLU_1523406_0_0_6"/>
<accession>W5YN74</accession>
<feature type="signal peptide" evidence="2">
    <location>
        <begin position="1"/>
        <end position="27"/>
    </location>
</feature>
<keyword evidence="2" id="KW-0732">Signal</keyword>
<evidence type="ECO:0000256" key="2">
    <source>
        <dbReference type="SAM" id="SignalP"/>
    </source>
</evidence>
<dbReference type="Pfam" id="PF01471">
    <property type="entry name" value="PG_binding_1"/>
    <property type="match status" value="1"/>
</dbReference>
<reference evidence="4 5" key="1">
    <citation type="journal article" date="2014" name="Genome Announc.">
        <title>Draft Genome Sequences of Marinobacter similis A3d10T and Marinobacter salarius R9SW1T.</title>
        <authorList>
            <person name="Ivanova E.P."/>
            <person name="Ng H.J."/>
            <person name="Webb H.K."/>
            <person name="Feng G."/>
            <person name="Oshima K."/>
            <person name="Hattori M."/>
            <person name="Ohkuma M."/>
            <person name="Sergeev A.F."/>
            <person name="Mikhailov V.V."/>
            <person name="Crawford R.J."/>
            <person name="Sawabe T."/>
        </authorList>
    </citation>
    <scope>NUCLEOTIDE SEQUENCE [LARGE SCALE GENOMIC DNA]</scope>
    <source>
        <strain evidence="4 5">A3d10</strain>
    </source>
</reference>
<name>W5YN74_9GAMM</name>
<dbReference type="STRING" id="1420916.AU14_02385"/>
<organism evidence="4 5">
    <name type="scientific">Marinobacter similis</name>
    <dbReference type="NCBI Taxonomy" id="1420916"/>
    <lineage>
        <taxon>Bacteria</taxon>
        <taxon>Pseudomonadati</taxon>
        <taxon>Pseudomonadota</taxon>
        <taxon>Gammaproteobacteria</taxon>
        <taxon>Pseudomonadales</taxon>
        <taxon>Marinobacteraceae</taxon>
        <taxon>Marinobacter</taxon>
    </lineage>
</organism>
<feature type="domain" description="Peptidoglycan binding-like" evidence="3">
    <location>
        <begin position="37"/>
        <end position="88"/>
    </location>
</feature>
<evidence type="ECO:0000256" key="1">
    <source>
        <dbReference type="SAM" id="MobiDB-lite"/>
    </source>
</evidence>
<dbReference type="KEGG" id="msx:AU14_02385"/>
<evidence type="ECO:0000259" key="3">
    <source>
        <dbReference type="Pfam" id="PF01471"/>
    </source>
</evidence>
<dbReference type="OrthoDB" id="6372284at2"/>